<proteinExistence type="predicted"/>
<keyword evidence="1" id="KW-0489">Methyltransferase</keyword>
<evidence type="ECO:0000259" key="3">
    <source>
        <dbReference type="Pfam" id="PF08241"/>
    </source>
</evidence>
<dbReference type="GO" id="GO:0008757">
    <property type="term" value="F:S-adenosylmethionine-dependent methyltransferase activity"/>
    <property type="evidence" value="ECO:0007669"/>
    <property type="project" value="InterPro"/>
</dbReference>
<dbReference type="Pfam" id="PF08241">
    <property type="entry name" value="Methyltransf_11"/>
    <property type="match status" value="1"/>
</dbReference>
<dbReference type="CDD" id="cd02440">
    <property type="entry name" value="AdoMet_MTases"/>
    <property type="match status" value="1"/>
</dbReference>
<dbReference type="EMBL" id="PCRO01000004">
    <property type="protein sequence ID" value="PIP23121.1"/>
    <property type="molecule type" value="Genomic_DNA"/>
</dbReference>
<dbReference type="PANTHER" id="PTHR13069:SF21">
    <property type="entry name" value="ALKYLATED DNA REPAIR PROTEIN ALKB HOMOLOG 8"/>
    <property type="match status" value="1"/>
</dbReference>
<dbReference type="PANTHER" id="PTHR13069">
    <property type="entry name" value="ALKYLATED DNA REPAIR PROTEIN ALKB HOMOLOG 8"/>
    <property type="match status" value="1"/>
</dbReference>
<evidence type="ECO:0000256" key="1">
    <source>
        <dbReference type="ARBA" id="ARBA00022603"/>
    </source>
</evidence>
<dbReference type="GO" id="GO:0008175">
    <property type="term" value="F:tRNA methyltransferase activity"/>
    <property type="evidence" value="ECO:0007669"/>
    <property type="project" value="UniProtKB-ARBA"/>
</dbReference>
<dbReference type="GO" id="GO:0032259">
    <property type="term" value="P:methylation"/>
    <property type="evidence" value="ECO:0007669"/>
    <property type="project" value="UniProtKB-KW"/>
</dbReference>
<evidence type="ECO:0000313" key="4">
    <source>
        <dbReference type="EMBL" id="PIP23121.1"/>
    </source>
</evidence>
<dbReference type="GO" id="GO:0006400">
    <property type="term" value="P:tRNA modification"/>
    <property type="evidence" value="ECO:0007669"/>
    <property type="project" value="UniProtKB-ARBA"/>
</dbReference>
<feature type="domain" description="Methyltransferase type 11" evidence="3">
    <location>
        <begin position="49"/>
        <end position="143"/>
    </location>
</feature>
<reference evidence="4 5" key="1">
    <citation type="submission" date="2017-09" db="EMBL/GenBank/DDBJ databases">
        <title>Depth-based differentiation of microbial function through sediment-hosted aquifers and enrichment of novel symbionts in the deep terrestrial subsurface.</title>
        <authorList>
            <person name="Probst A.J."/>
            <person name="Ladd B."/>
            <person name="Jarett J.K."/>
            <person name="Geller-Mcgrath D.E."/>
            <person name="Sieber C.M."/>
            <person name="Emerson J.B."/>
            <person name="Anantharaman K."/>
            <person name="Thomas B.C."/>
            <person name="Malmstrom R."/>
            <person name="Stieglmeier M."/>
            <person name="Klingl A."/>
            <person name="Woyke T."/>
            <person name="Ryan C.M."/>
            <person name="Banfield J.F."/>
        </authorList>
    </citation>
    <scope>NUCLEOTIDE SEQUENCE [LARGE SCALE GENOMIC DNA]</scope>
    <source>
        <strain evidence="4">CG23_combo_of_CG06-09_8_20_14_all_39_17</strain>
    </source>
</reference>
<evidence type="ECO:0000313" key="5">
    <source>
        <dbReference type="Proteomes" id="UP000229976"/>
    </source>
</evidence>
<accession>A0A2G9YXD2</accession>
<dbReference type="InterPro" id="IPR051422">
    <property type="entry name" value="AlkB_tRNA_MeTrf/Diox"/>
</dbReference>
<organism evidence="4 5">
    <name type="scientific">Candidatus Nealsonbacteria bacterium CG23_combo_of_CG06-09_8_20_14_all_39_17</name>
    <dbReference type="NCBI Taxonomy" id="1974722"/>
    <lineage>
        <taxon>Bacteria</taxon>
        <taxon>Candidatus Nealsoniibacteriota</taxon>
    </lineage>
</organism>
<gene>
    <name evidence="4" type="ORF">COX37_00170</name>
</gene>
<name>A0A2G9YXD2_9BACT</name>
<dbReference type="AlphaFoldDB" id="A0A2G9YXD2"/>
<protein>
    <recommendedName>
        <fullName evidence="3">Methyltransferase type 11 domain-containing protein</fullName>
    </recommendedName>
</protein>
<dbReference type="Proteomes" id="UP000229976">
    <property type="component" value="Unassembled WGS sequence"/>
</dbReference>
<comment type="caution">
    <text evidence="4">The sequence shown here is derived from an EMBL/GenBank/DDBJ whole genome shotgun (WGS) entry which is preliminary data.</text>
</comment>
<evidence type="ECO:0000256" key="2">
    <source>
        <dbReference type="ARBA" id="ARBA00022679"/>
    </source>
</evidence>
<dbReference type="SUPFAM" id="SSF53335">
    <property type="entry name" value="S-adenosyl-L-methionine-dependent methyltransferases"/>
    <property type="match status" value="1"/>
</dbReference>
<dbReference type="InterPro" id="IPR013216">
    <property type="entry name" value="Methyltransf_11"/>
</dbReference>
<dbReference type="Gene3D" id="3.40.50.150">
    <property type="entry name" value="Vaccinia Virus protein VP39"/>
    <property type="match status" value="1"/>
</dbReference>
<keyword evidence="2" id="KW-0808">Transferase</keyword>
<dbReference type="InterPro" id="IPR029063">
    <property type="entry name" value="SAM-dependent_MTases_sf"/>
</dbReference>
<sequence>MDEKYARYLLGMSKGGYDLIAERFSDTRCFFWKDLGGLLEYVNSGDRVLDLGCGNGRLFGAIKEKGGDYHGIDNSEKLIELAKKNNPQAEFQTADALNIPFGDNYFDKVFAIAVLHHIPSLKLRLDFLKEIKRVLKQNGVLILTVWKLSPKKQVWRVLLENAFLKIIGKSKLDFKDIFYPWKDFQGKVLTQRYVHLFSSKELNDLAKRAGFTIKDFGETERGKDKDTNLFLIASK</sequence>